<dbReference type="RefSeq" id="WP_013630603.1">
    <property type="nucleotide sequence ID" value="NC_015174.1"/>
</dbReference>
<dbReference type="GO" id="GO:0006527">
    <property type="term" value="P:L-arginine catabolic process"/>
    <property type="evidence" value="ECO:0007669"/>
    <property type="project" value="InterPro"/>
</dbReference>
<keyword evidence="2 5" id="KW-0560">Oxidoreductase</keyword>
<keyword evidence="3" id="KW-0520">NAD</keyword>
<dbReference type="Pfam" id="PF00171">
    <property type="entry name" value="Aldedh"/>
    <property type="match status" value="1"/>
</dbReference>
<dbReference type="EMBL" id="CP002546">
    <property type="protein sequence ID" value="ADY61898.1"/>
    <property type="molecule type" value="Genomic_DNA"/>
</dbReference>
<name>F0SJR0_RUBBR</name>
<dbReference type="SUPFAM" id="SSF53720">
    <property type="entry name" value="ALDH-like"/>
    <property type="match status" value="1"/>
</dbReference>
<dbReference type="GO" id="GO:0043824">
    <property type="term" value="F:succinylglutamate-semialdehyde dehydrogenase activity"/>
    <property type="evidence" value="ECO:0007669"/>
    <property type="project" value="UniProtKB-EC"/>
</dbReference>
<dbReference type="InterPro" id="IPR016162">
    <property type="entry name" value="Ald_DH_N"/>
</dbReference>
<feature type="active site" evidence="4">
    <location>
        <position position="251"/>
    </location>
</feature>
<dbReference type="InterPro" id="IPR015590">
    <property type="entry name" value="Aldehyde_DH_dom"/>
</dbReference>
<comment type="similarity">
    <text evidence="5">Belongs to the aldehyde dehydrogenase family.</text>
</comment>
<dbReference type="CDD" id="cd07095">
    <property type="entry name" value="ALDH_SGSD_AstD"/>
    <property type="match status" value="1"/>
</dbReference>
<evidence type="ECO:0000256" key="3">
    <source>
        <dbReference type="ARBA" id="ARBA00023027"/>
    </source>
</evidence>
<dbReference type="InterPro" id="IPR016163">
    <property type="entry name" value="Ald_DH_C"/>
</dbReference>
<dbReference type="InterPro" id="IPR017649">
    <property type="entry name" value="SuccinylGlu_semiald_DH_AstD"/>
</dbReference>
<dbReference type="Gene3D" id="3.40.309.10">
    <property type="entry name" value="Aldehyde Dehydrogenase, Chain A, domain 2"/>
    <property type="match status" value="1"/>
</dbReference>
<reference evidence="8" key="1">
    <citation type="submission" date="2011-02" db="EMBL/GenBank/DDBJ databases">
        <title>The complete genome of Planctomyces brasiliensis DSM 5305.</title>
        <authorList>
            <person name="Lucas S."/>
            <person name="Copeland A."/>
            <person name="Lapidus A."/>
            <person name="Bruce D."/>
            <person name="Goodwin L."/>
            <person name="Pitluck S."/>
            <person name="Kyrpides N."/>
            <person name="Mavromatis K."/>
            <person name="Pagani I."/>
            <person name="Ivanova N."/>
            <person name="Ovchinnikova G."/>
            <person name="Lu M."/>
            <person name="Detter J.C."/>
            <person name="Han C."/>
            <person name="Land M."/>
            <person name="Hauser L."/>
            <person name="Markowitz V."/>
            <person name="Cheng J.-F."/>
            <person name="Hugenholtz P."/>
            <person name="Woyke T."/>
            <person name="Wu D."/>
            <person name="Tindall B."/>
            <person name="Pomrenke H.G."/>
            <person name="Brambilla E."/>
            <person name="Klenk H.-P."/>
            <person name="Eisen J.A."/>
        </authorList>
    </citation>
    <scope>NUCLEOTIDE SEQUENCE [LARGE SCALE GENOMIC DNA]</scope>
    <source>
        <strain evidence="8">ATCC 49424 / DSM 5305 / JCM 21570 / NBRC 103401 / IFAM 1448</strain>
    </source>
</reference>
<evidence type="ECO:0000313" key="7">
    <source>
        <dbReference type="EMBL" id="ADY61898.1"/>
    </source>
</evidence>
<dbReference type="EC" id="1.2.1.71" evidence="7"/>
<dbReference type="InterPro" id="IPR016160">
    <property type="entry name" value="Ald_DH_CS_CYS"/>
</dbReference>
<keyword evidence="1" id="KW-0056">Arginine metabolism</keyword>
<dbReference type="PROSITE" id="PS00687">
    <property type="entry name" value="ALDEHYDE_DEHYDR_GLU"/>
    <property type="match status" value="1"/>
</dbReference>
<dbReference type="eggNOG" id="COG1012">
    <property type="taxonomic scope" value="Bacteria"/>
</dbReference>
<dbReference type="InterPro" id="IPR029510">
    <property type="entry name" value="Ald_DH_CS_GLU"/>
</dbReference>
<dbReference type="Proteomes" id="UP000006860">
    <property type="component" value="Chromosome"/>
</dbReference>
<accession>F0SJR0</accession>
<keyword evidence="8" id="KW-1185">Reference proteome</keyword>
<protein>
    <submittedName>
        <fullName evidence="7">Succinylglutamic semialdehyde dehydrogenase</fullName>
        <ecNumber evidence="7">1.2.1.71</ecNumber>
    </submittedName>
</protein>
<proteinExistence type="inferred from homology"/>
<dbReference type="PROSITE" id="PS00070">
    <property type="entry name" value="ALDEHYDE_DEHYDR_CYS"/>
    <property type="match status" value="1"/>
</dbReference>
<evidence type="ECO:0000259" key="6">
    <source>
        <dbReference type="Pfam" id="PF00171"/>
    </source>
</evidence>
<dbReference type="PANTHER" id="PTHR11699">
    <property type="entry name" value="ALDEHYDE DEHYDROGENASE-RELATED"/>
    <property type="match status" value="1"/>
</dbReference>
<dbReference type="InterPro" id="IPR016161">
    <property type="entry name" value="Ald_DH/histidinol_DH"/>
</dbReference>
<evidence type="ECO:0000313" key="8">
    <source>
        <dbReference type="Proteomes" id="UP000006860"/>
    </source>
</evidence>
<sequence>MNDPMMQPTRIYIDGVWEKGRGEVLESLNPATGEVHWSGHAANRDDVDAAVQAAASALPDWSALSLPERIECVEAFGRQLETAAEELTEVISRETGKVRWDARGEVDAMRAKIPVSISALQERRSPSEVSLNNMTGRTRYKPLGVTAVFGPFNFPGHISNGHIIPALLTGNTVVFKPSELAPASAAAMVHLWDEAGLPPGVLNLVQGGKETGSAVVEHPGIRGVFFTGSVRVGKMISRALADRLDVLVALELGGNNPLVVDRPHSNAAAVYDVIRSAFLTAGQRCTCARRLIVVDGNDEFLDELVEATRQIQIGLPDADPPPYLGPLIHETAAIAVISEQERLQAHGGRILLAAKRLSLGHAFVSPGIVDVTEVINRDDDEVFGPLLQVIRVPDLDAAIEEANRTQFGLVAAIFTQDRERYEQFYNQVEAGLVNWNCPTNGASGKLPFGGVKMSGNHRPAGYFTTDFCNSAVASLEQDVHELPAQRLPGL</sequence>
<dbReference type="FunFam" id="3.40.605.10:FF:000010">
    <property type="entry name" value="N-succinylglutamate 5-semialdehyde dehydrogenase"/>
    <property type="match status" value="1"/>
</dbReference>
<dbReference type="AlphaFoldDB" id="F0SJR0"/>
<dbReference type="HOGENOM" id="CLU_005391_1_0_0"/>
<dbReference type="NCBIfam" id="TIGR03240">
    <property type="entry name" value="arg_catab_astD"/>
    <property type="match status" value="1"/>
</dbReference>
<dbReference type="Gene3D" id="3.40.605.10">
    <property type="entry name" value="Aldehyde Dehydrogenase, Chain A, domain 1"/>
    <property type="match status" value="1"/>
</dbReference>
<organism evidence="7 8">
    <name type="scientific">Rubinisphaera brasiliensis (strain ATCC 49424 / DSM 5305 / JCM 21570 / IAM 15109 / NBRC 103401 / IFAM 1448)</name>
    <name type="common">Planctomyces brasiliensis</name>
    <dbReference type="NCBI Taxonomy" id="756272"/>
    <lineage>
        <taxon>Bacteria</taxon>
        <taxon>Pseudomonadati</taxon>
        <taxon>Planctomycetota</taxon>
        <taxon>Planctomycetia</taxon>
        <taxon>Planctomycetales</taxon>
        <taxon>Planctomycetaceae</taxon>
        <taxon>Rubinisphaera</taxon>
    </lineage>
</organism>
<dbReference type="KEGG" id="pbs:Plabr_4325"/>
<gene>
    <name evidence="7" type="ordered locus">Plabr_4325</name>
</gene>
<evidence type="ECO:0000256" key="1">
    <source>
        <dbReference type="ARBA" id="ARBA00022503"/>
    </source>
</evidence>
<evidence type="ECO:0000256" key="4">
    <source>
        <dbReference type="PROSITE-ProRule" id="PRU10007"/>
    </source>
</evidence>
<feature type="domain" description="Aldehyde dehydrogenase" evidence="6">
    <location>
        <begin position="17"/>
        <end position="464"/>
    </location>
</feature>
<dbReference type="STRING" id="756272.Plabr_4325"/>
<evidence type="ECO:0000256" key="2">
    <source>
        <dbReference type="ARBA" id="ARBA00023002"/>
    </source>
</evidence>
<dbReference type="NCBIfam" id="NF006992">
    <property type="entry name" value="PRK09457.1"/>
    <property type="match status" value="1"/>
</dbReference>
<evidence type="ECO:0000256" key="5">
    <source>
        <dbReference type="RuleBase" id="RU003345"/>
    </source>
</evidence>